<evidence type="ECO:0000256" key="2">
    <source>
        <dbReference type="ARBA" id="ARBA00022763"/>
    </source>
</evidence>
<feature type="region of interest" description="Disordered" evidence="4">
    <location>
        <begin position="175"/>
        <end position="414"/>
    </location>
</feature>
<dbReference type="Pfam" id="PF08573">
    <property type="entry name" value="SAE2"/>
    <property type="match status" value="1"/>
</dbReference>
<evidence type="ECO:0000256" key="1">
    <source>
        <dbReference type="ARBA" id="ARBA00004123"/>
    </source>
</evidence>
<dbReference type="InterPro" id="IPR013882">
    <property type="entry name" value="Ctp1_C"/>
</dbReference>
<feature type="compositionally biased region" description="Basic and acidic residues" evidence="4">
    <location>
        <begin position="690"/>
        <end position="705"/>
    </location>
</feature>
<dbReference type="PANTHER" id="PTHR15107:SF0">
    <property type="entry name" value="DNA ENDONUCLEASE ACTIVATOR CTP1 C-TERMINAL DOMAIN-CONTAINING PROTEIN"/>
    <property type="match status" value="1"/>
</dbReference>
<feature type="region of interest" description="Disordered" evidence="4">
    <location>
        <begin position="436"/>
        <end position="540"/>
    </location>
</feature>
<comment type="caution">
    <text evidence="6">The sequence shown here is derived from an EMBL/GenBank/DDBJ whole genome shotgun (WGS) entry which is preliminary data.</text>
</comment>
<keyword evidence="6" id="KW-0378">Hydrolase</keyword>
<dbReference type="GO" id="GO:0004519">
    <property type="term" value="F:endonuclease activity"/>
    <property type="evidence" value="ECO:0007669"/>
    <property type="project" value="UniProtKB-KW"/>
</dbReference>
<dbReference type="Proteomes" id="UP000770015">
    <property type="component" value="Unassembled WGS sequence"/>
</dbReference>
<evidence type="ECO:0000313" key="6">
    <source>
        <dbReference type="EMBL" id="KAH6697024.1"/>
    </source>
</evidence>
<organism evidence="6 7">
    <name type="scientific">Plectosphaerella plurivora</name>
    <dbReference type="NCBI Taxonomy" id="936078"/>
    <lineage>
        <taxon>Eukaryota</taxon>
        <taxon>Fungi</taxon>
        <taxon>Dikarya</taxon>
        <taxon>Ascomycota</taxon>
        <taxon>Pezizomycotina</taxon>
        <taxon>Sordariomycetes</taxon>
        <taxon>Hypocreomycetidae</taxon>
        <taxon>Glomerellales</taxon>
        <taxon>Plectosphaerellaceae</taxon>
        <taxon>Plectosphaerella</taxon>
    </lineage>
</organism>
<keyword evidence="3" id="KW-0539">Nucleus</keyword>
<keyword evidence="7" id="KW-1185">Reference proteome</keyword>
<dbReference type="OrthoDB" id="5801062at2759"/>
<reference evidence="6" key="1">
    <citation type="journal article" date="2021" name="Nat. Commun.">
        <title>Genetic determinants of endophytism in the Arabidopsis root mycobiome.</title>
        <authorList>
            <person name="Mesny F."/>
            <person name="Miyauchi S."/>
            <person name="Thiergart T."/>
            <person name="Pickel B."/>
            <person name="Atanasova L."/>
            <person name="Karlsson M."/>
            <person name="Huettel B."/>
            <person name="Barry K.W."/>
            <person name="Haridas S."/>
            <person name="Chen C."/>
            <person name="Bauer D."/>
            <person name="Andreopoulos W."/>
            <person name="Pangilinan J."/>
            <person name="LaButti K."/>
            <person name="Riley R."/>
            <person name="Lipzen A."/>
            <person name="Clum A."/>
            <person name="Drula E."/>
            <person name="Henrissat B."/>
            <person name="Kohler A."/>
            <person name="Grigoriev I.V."/>
            <person name="Martin F.M."/>
            <person name="Hacquard S."/>
        </authorList>
    </citation>
    <scope>NUCLEOTIDE SEQUENCE</scope>
    <source>
        <strain evidence="6">MPI-SDFR-AT-0117</strain>
    </source>
</reference>
<feature type="region of interest" description="Disordered" evidence="4">
    <location>
        <begin position="690"/>
        <end position="716"/>
    </location>
</feature>
<feature type="domain" description="DNA endonuclease activator Ctp1 C-terminal" evidence="5">
    <location>
        <begin position="573"/>
        <end position="681"/>
    </location>
</feature>
<dbReference type="GO" id="GO:0010792">
    <property type="term" value="P:DNA double-strand break processing involved in repair via single-strand annealing"/>
    <property type="evidence" value="ECO:0007669"/>
    <property type="project" value="TreeGrafter"/>
</dbReference>
<keyword evidence="6" id="KW-0540">Nuclease</keyword>
<evidence type="ECO:0000256" key="3">
    <source>
        <dbReference type="ARBA" id="ARBA00023242"/>
    </source>
</evidence>
<evidence type="ECO:0000313" key="7">
    <source>
        <dbReference type="Proteomes" id="UP000770015"/>
    </source>
</evidence>
<feature type="compositionally biased region" description="Polar residues" evidence="4">
    <location>
        <begin position="367"/>
        <end position="380"/>
    </location>
</feature>
<evidence type="ECO:0000256" key="4">
    <source>
        <dbReference type="SAM" id="MobiDB-lite"/>
    </source>
</evidence>
<dbReference type="EMBL" id="JAGSXJ010000001">
    <property type="protein sequence ID" value="KAH6697024.1"/>
    <property type="molecule type" value="Genomic_DNA"/>
</dbReference>
<proteinExistence type="predicted"/>
<keyword evidence="2" id="KW-0227">DNA damage</keyword>
<keyword evidence="6" id="KW-0255">Endonuclease</keyword>
<sequence>MASWLQGGRSALLEALNNVCDTIDEQVDAEIRAAEFLRKKHESDELVALKERVSNVDRLEEENRQLQATVRQLQRKTPGLATSTSASATPPLDIKSLQDENGKISLERLKTTPEDTRETLAQKNRLLVRKFQALDSNYKKVAPMYDVVKKKVKDRDVTIAALEAECEHLKRQLSVEKDIQEDDDGLPSLIRRPRASSHEPSSSLGHDPANGLSFSSDPGPDVAGDESGLVAPETVRIERHRANVPPSEATTVGSDPSEPELPPLPRAVPEETINIKDEPSSEEPIIISERRVRKRKADDDDELPTPKRHVKSENEDSGPSRVHDVPEPDSLDLDEVGPRLSTPRKLRPWADEPTSGPTTARRLDMSNRAQAARTPSTNPTRPAIESSVLTPVDANIRTRKPQTVAGKPKYRGSDLASGIRSLAEDGGNLYQRAVRRKTGTHLQETPGGSRLRSLLDSPGRTEEPAILRSAPPLRTQTSLGLPPRRELPYDKNGRSRTSEQTPSRAAKPTPERGVLTGGFKPRADLTAPSRQSRREEAPAPVPVHGALRRKDISELRIQDFKINPKTNGGLDYAYNEVVRGRAERACLPGCTDMHCCGPQFRALAKMEMGKRTAADDARLFEAYLGDAVSKINGLPPAEKDEMWLEAKAWELANKQGKHRARHTRRQSPPGFWDTGFPSTQEIALEKEEAARRERGVVRDRRREAMRPGGKWLFRDE</sequence>
<feature type="region of interest" description="Disordered" evidence="4">
    <location>
        <begin position="655"/>
        <end position="677"/>
    </location>
</feature>
<dbReference type="GO" id="GO:0003684">
    <property type="term" value="F:damaged DNA binding"/>
    <property type="evidence" value="ECO:0007669"/>
    <property type="project" value="TreeGrafter"/>
</dbReference>
<protein>
    <submittedName>
        <fullName evidence="6">DNA repair protein endonuclease SAE2/CtIP C-terminus-domain-containing protein</fullName>
    </submittedName>
</protein>
<name>A0A9P9AI42_9PEZI</name>
<comment type="subcellular location">
    <subcellularLocation>
        <location evidence="1">Nucleus</location>
    </subcellularLocation>
</comment>
<feature type="compositionally biased region" description="Basic and acidic residues" evidence="4">
    <location>
        <begin position="483"/>
        <end position="497"/>
    </location>
</feature>
<dbReference type="PANTHER" id="PTHR15107">
    <property type="entry name" value="RETINOBLASTOMA BINDING PROTEIN 8"/>
    <property type="match status" value="1"/>
</dbReference>
<evidence type="ECO:0000259" key="5">
    <source>
        <dbReference type="Pfam" id="PF08573"/>
    </source>
</evidence>
<dbReference type="InterPro" id="IPR033316">
    <property type="entry name" value="RBBP8-like"/>
</dbReference>
<feature type="region of interest" description="Disordered" evidence="4">
    <location>
        <begin position="70"/>
        <end position="100"/>
    </location>
</feature>
<feature type="compositionally biased region" description="Basic residues" evidence="4">
    <location>
        <begin position="655"/>
        <end position="665"/>
    </location>
</feature>
<gene>
    <name evidence="6" type="ORF">F5X68DRAFT_272098</name>
</gene>
<accession>A0A9P9AI42</accession>
<dbReference type="AlphaFoldDB" id="A0A9P9AI42"/>
<dbReference type="GO" id="GO:0005634">
    <property type="term" value="C:nucleus"/>
    <property type="evidence" value="ECO:0007669"/>
    <property type="project" value="UniProtKB-SubCell"/>
</dbReference>